<feature type="compositionally biased region" description="Polar residues" evidence="1">
    <location>
        <begin position="33"/>
        <end position="44"/>
    </location>
</feature>
<reference evidence="2" key="1">
    <citation type="submission" date="2022-01" db="EMBL/GenBank/DDBJ databases">
        <title>Genome Sequence Resource for Two Populations of Ditylenchus destructor, the Migratory Endoparasitic Phytonematode.</title>
        <authorList>
            <person name="Zhang H."/>
            <person name="Lin R."/>
            <person name="Xie B."/>
        </authorList>
    </citation>
    <scope>NUCLEOTIDE SEQUENCE</scope>
    <source>
        <strain evidence="2">BazhouSP</strain>
    </source>
</reference>
<name>A0AAD4R525_9BILA</name>
<organism evidence="2 3">
    <name type="scientific">Ditylenchus destructor</name>
    <dbReference type="NCBI Taxonomy" id="166010"/>
    <lineage>
        <taxon>Eukaryota</taxon>
        <taxon>Metazoa</taxon>
        <taxon>Ecdysozoa</taxon>
        <taxon>Nematoda</taxon>
        <taxon>Chromadorea</taxon>
        <taxon>Rhabditida</taxon>
        <taxon>Tylenchina</taxon>
        <taxon>Tylenchomorpha</taxon>
        <taxon>Sphaerularioidea</taxon>
        <taxon>Anguinidae</taxon>
        <taxon>Anguininae</taxon>
        <taxon>Ditylenchus</taxon>
    </lineage>
</organism>
<sequence length="117" mass="13039">MAGQLYDELFEDLFEDQPGAQPSASAESQESQITSKTTDKTITPNEALRRLPPRHLPPPKEKLLLNDWVKTDIGLRDGRRLEIHTISWSLSHADTVLYYGVGDFAVGDVSLATLMQS</sequence>
<dbReference type="AlphaFoldDB" id="A0AAD4R525"/>
<accession>A0AAD4R525</accession>
<feature type="compositionally biased region" description="Low complexity" evidence="1">
    <location>
        <begin position="17"/>
        <end position="32"/>
    </location>
</feature>
<protein>
    <submittedName>
        <fullName evidence="2">Uncharacterized protein</fullName>
    </submittedName>
</protein>
<dbReference type="Proteomes" id="UP001201812">
    <property type="component" value="Unassembled WGS sequence"/>
</dbReference>
<evidence type="ECO:0000313" key="3">
    <source>
        <dbReference type="Proteomes" id="UP001201812"/>
    </source>
</evidence>
<evidence type="ECO:0000313" key="2">
    <source>
        <dbReference type="EMBL" id="KAI1710158.1"/>
    </source>
</evidence>
<dbReference type="EMBL" id="JAKKPZ010000027">
    <property type="protein sequence ID" value="KAI1710158.1"/>
    <property type="molecule type" value="Genomic_DNA"/>
</dbReference>
<proteinExistence type="predicted"/>
<comment type="caution">
    <text evidence="2">The sequence shown here is derived from an EMBL/GenBank/DDBJ whole genome shotgun (WGS) entry which is preliminary data.</text>
</comment>
<keyword evidence="3" id="KW-1185">Reference proteome</keyword>
<feature type="region of interest" description="Disordered" evidence="1">
    <location>
        <begin position="16"/>
        <end position="58"/>
    </location>
</feature>
<evidence type="ECO:0000256" key="1">
    <source>
        <dbReference type="SAM" id="MobiDB-lite"/>
    </source>
</evidence>
<gene>
    <name evidence="2" type="ORF">DdX_10832</name>
</gene>